<protein>
    <submittedName>
        <fullName evidence="1">Uncharacterized protein</fullName>
    </submittedName>
</protein>
<proteinExistence type="predicted"/>
<comment type="caution">
    <text evidence="1">The sequence shown here is derived from an EMBL/GenBank/DDBJ whole genome shotgun (WGS) entry which is preliminary data.</text>
</comment>
<name>A0A388SFZ5_9BURK</name>
<evidence type="ECO:0000313" key="2">
    <source>
        <dbReference type="Proteomes" id="UP000266091"/>
    </source>
</evidence>
<sequence length="320" mass="36130">MSAHGMTQNDLMNLTEAYAYVYQRQQVLAAAEKQFGNDVGVLGVVDTSRLTWNLIYPDAENALITHLGHFGLSRADIAKLTAETLGASDKNLRFRDAIQAKAVVLHYSLVSKSPTEKENRVRRTLSDAAFSAYPEEEFAFHRTAHEIKYPLRNTAGEKKFRILIPDSWEETPTSFPGHLGYWTKNDEDVVVSIGARRPVDDEYNPADFIYRNLKAIEGTPEIGKRFGPLESELVKKGPSKVVIFDRTPVILLEWDGKFARDNTPFYTHTTSAIYQDGSQYVDVEFYVASRDPEAAKRAGNKYQMLRDQILSSIRLVSADK</sequence>
<accession>A0A388SFZ5</accession>
<dbReference type="EMBL" id="BGZJ01000002">
    <property type="protein sequence ID" value="GBO94603.1"/>
    <property type="molecule type" value="Genomic_DNA"/>
</dbReference>
<gene>
    <name evidence="1" type="ORF">MESMUL_19570</name>
</gene>
<organism evidence="1 2">
    <name type="scientific">Mesosutterella multiformis</name>
    <dbReference type="NCBI Taxonomy" id="2259133"/>
    <lineage>
        <taxon>Bacteria</taxon>
        <taxon>Pseudomonadati</taxon>
        <taxon>Pseudomonadota</taxon>
        <taxon>Betaproteobacteria</taxon>
        <taxon>Burkholderiales</taxon>
        <taxon>Sutterellaceae</taxon>
        <taxon>Mesosutterella</taxon>
    </lineage>
</organism>
<dbReference type="Proteomes" id="UP000266091">
    <property type="component" value="Unassembled WGS sequence"/>
</dbReference>
<evidence type="ECO:0000313" key="1">
    <source>
        <dbReference type="EMBL" id="GBO94603.1"/>
    </source>
</evidence>
<dbReference type="AlphaFoldDB" id="A0A388SFZ5"/>
<keyword evidence="2" id="KW-1185">Reference proteome</keyword>
<reference evidence="1 2" key="1">
    <citation type="journal article" date="2018" name="Int. J. Syst. Evol. Microbiol.">
        <title>Mesosutterella multiformis gen. nov., sp. nov., a member of the family Sutterellaceae and Sutterella megalosphaeroides sp. nov., isolated from human faeces.</title>
        <authorList>
            <person name="Sakamoto M."/>
            <person name="Ikeyama N."/>
            <person name="Kunihiro T."/>
            <person name="Iino T."/>
            <person name="Yuki M."/>
            <person name="Ohkuma M."/>
        </authorList>
    </citation>
    <scope>NUCLEOTIDE SEQUENCE [LARGE SCALE GENOMIC DNA]</scope>
    <source>
        <strain evidence="1 2">4NBBH2</strain>
    </source>
</reference>